<name>A0A504YJC5_FASGI</name>
<evidence type="ECO:0000256" key="1">
    <source>
        <dbReference type="ARBA" id="ARBA00022729"/>
    </source>
</evidence>
<evidence type="ECO:0000256" key="4">
    <source>
        <dbReference type="SAM" id="MobiDB-lite"/>
    </source>
</evidence>
<keyword evidence="1" id="KW-0732">Signal</keyword>
<dbReference type="OrthoDB" id="6436887at2759"/>
<keyword evidence="2" id="KW-0677">Repeat</keyword>
<dbReference type="Gene3D" id="2.60.40.2030">
    <property type="match status" value="2"/>
</dbReference>
<proteinExistence type="predicted"/>
<evidence type="ECO:0000313" key="7">
    <source>
        <dbReference type="Proteomes" id="UP000316759"/>
    </source>
</evidence>
<feature type="domain" description="Calx-beta" evidence="5">
    <location>
        <begin position="112"/>
        <end position="163"/>
    </location>
</feature>
<dbReference type="STRING" id="46835.A0A504YJC5"/>
<dbReference type="InterPro" id="IPR038081">
    <property type="entry name" value="CalX-like_sf"/>
</dbReference>
<accession>A0A504YJC5</accession>
<keyword evidence="7" id="KW-1185">Reference proteome</keyword>
<evidence type="ECO:0000313" key="6">
    <source>
        <dbReference type="EMBL" id="TPP58368.1"/>
    </source>
</evidence>
<dbReference type="Proteomes" id="UP000316759">
    <property type="component" value="Unassembled WGS sequence"/>
</dbReference>
<dbReference type="GO" id="GO:0007154">
    <property type="term" value="P:cell communication"/>
    <property type="evidence" value="ECO:0007669"/>
    <property type="project" value="InterPro"/>
</dbReference>
<dbReference type="SUPFAM" id="SSF141072">
    <property type="entry name" value="CalX-like"/>
    <property type="match status" value="2"/>
</dbReference>
<evidence type="ECO:0000259" key="5">
    <source>
        <dbReference type="Pfam" id="PF03160"/>
    </source>
</evidence>
<evidence type="ECO:0000256" key="3">
    <source>
        <dbReference type="ARBA" id="ARBA00022837"/>
    </source>
</evidence>
<dbReference type="InterPro" id="IPR003644">
    <property type="entry name" value="Calx_beta"/>
</dbReference>
<feature type="non-terminal residue" evidence="6">
    <location>
        <position position="1"/>
    </location>
</feature>
<dbReference type="AlphaFoldDB" id="A0A504YJC5"/>
<dbReference type="GO" id="GO:0016020">
    <property type="term" value="C:membrane"/>
    <property type="evidence" value="ECO:0007669"/>
    <property type="project" value="InterPro"/>
</dbReference>
<feature type="region of interest" description="Disordered" evidence="4">
    <location>
        <begin position="217"/>
        <end position="237"/>
    </location>
</feature>
<organism evidence="6 7">
    <name type="scientific">Fasciola gigantica</name>
    <name type="common">Giant liver fluke</name>
    <dbReference type="NCBI Taxonomy" id="46835"/>
    <lineage>
        <taxon>Eukaryota</taxon>
        <taxon>Metazoa</taxon>
        <taxon>Spiralia</taxon>
        <taxon>Lophotrochozoa</taxon>
        <taxon>Platyhelminthes</taxon>
        <taxon>Trematoda</taxon>
        <taxon>Digenea</taxon>
        <taxon>Plagiorchiida</taxon>
        <taxon>Echinostomata</taxon>
        <taxon>Echinostomatoidea</taxon>
        <taxon>Fasciolidae</taxon>
        <taxon>Fasciola</taxon>
    </lineage>
</organism>
<sequence length="282" mass="30818">STLGASLPAIQTTRTLPAACLTVWTTNPVSKARDGCRDLRTDGRVAPLASGTFLLERLNVSIFQSTLGAESSGDPNKLEPCQAACLTVVDNKSGFQSPRRMSRSPTDGRVAPLASGTFLVSYEVRPGLARPGIHYENINGGILHFAGTETEQQITIQLNDDDHQVQSITEPIDFHIILLGVPAPEMFMAGSDPVDSAKPNVALPGIPSVLRVQLLPRNGRDGTAKQNKDEKEPRDYKPVNTVLIFEPGETSKTVTVEIDPEKQVCWMLLARNRVRFEVYRKM</sequence>
<dbReference type="EMBL" id="SUNJ01012075">
    <property type="protein sequence ID" value="TPP58368.1"/>
    <property type="molecule type" value="Genomic_DNA"/>
</dbReference>
<comment type="caution">
    <text evidence="6">The sequence shown here is derived from an EMBL/GenBank/DDBJ whole genome shotgun (WGS) entry which is preliminary data.</text>
</comment>
<feature type="domain" description="Calx-beta" evidence="5">
    <location>
        <begin position="221"/>
        <end position="258"/>
    </location>
</feature>
<keyword evidence="3" id="KW-0106">Calcium</keyword>
<evidence type="ECO:0000256" key="2">
    <source>
        <dbReference type="ARBA" id="ARBA00022737"/>
    </source>
</evidence>
<gene>
    <name evidence="6" type="ORF">FGIG_00639</name>
</gene>
<reference evidence="6 7" key="1">
    <citation type="submission" date="2019-04" db="EMBL/GenBank/DDBJ databases">
        <title>Annotation for the trematode Fasciola gigantica.</title>
        <authorList>
            <person name="Choi Y.-J."/>
        </authorList>
    </citation>
    <scope>NUCLEOTIDE SEQUENCE [LARGE SCALE GENOMIC DNA]</scope>
    <source>
        <strain evidence="6">Uganda_cow_1</strain>
    </source>
</reference>
<feature type="compositionally biased region" description="Basic and acidic residues" evidence="4">
    <location>
        <begin position="218"/>
        <end position="237"/>
    </location>
</feature>
<protein>
    <recommendedName>
        <fullName evidence="5">Calx-beta domain-containing protein</fullName>
    </recommendedName>
</protein>
<dbReference type="Pfam" id="PF03160">
    <property type="entry name" value="Calx-beta"/>
    <property type="match status" value="2"/>
</dbReference>